<name>A0ABY5U0Z9_LACSH</name>
<accession>A0ABY5U0Z9</accession>
<organism evidence="1 2">
    <name type="scientific">Laceyella sacchari</name>
    <name type="common">Thermoactinomyces thalpophilus</name>
    <dbReference type="NCBI Taxonomy" id="37482"/>
    <lineage>
        <taxon>Bacteria</taxon>
        <taxon>Bacillati</taxon>
        <taxon>Bacillota</taxon>
        <taxon>Bacilli</taxon>
        <taxon>Bacillales</taxon>
        <taxon>Thermoactinomycetaceae</taxon>
        <taxon>Laceyella</taxon>
    </lineage>
</organism>
<dbReference type="InterPro" id="IPR026337">
    <property type="entry name" value="AKG_HExxH"/>
</dbReference>
<dbReference type="EMBL" id="CP103866">
    <property type="protein sequence ID" value="UWE02250.1"/>
    <property type="molecule type" value="Genomic_DNA"/>
</dbReference>
<sequence>MSCVQPKQGKQTCFPFLHSKNIIQNIETIITVFNPETPISEENRKRLFFDVINTLQSSSIPNKPNGIHMQFDNEALTNLIVKSTMLSPEDVADGKHLFNDEEREMIQYKMEKALDLIKILHPNLHYLMTQLIGTLYFIKKEGNGGDSVSSLIGLIWLNPQPDWTVIDYAECMYHEFIHNSLFLDDMVNTIFPDTEVLGTEDALVTSSILKWKRPLDRSFHSAAVAIALSHFYTMLGDTKKAQSYLPSVEQTVEELNSKTKYLGEQGVLTLNQMNHFLKARDYESLSKFLF</sequence>
<dbReference type="RefSeq" id="WP_259435452.1">
    <property type="nucleotide sequence ID" value="NZ_CP103866.1"/>
</dbReference>
<reference evidence="1" key="1">
    <citation type="submission" date="2022-08" db="EMBL/GenBank/DDBJ databases">
        <title>The complete genome sequence of the thermophilic bacterium Laceyella sacchari FBKL4.010 reveals the basis for tetramethylpyrazine biosynthesis in Moutai-flavor Daqu.</title>
        <authorList>
            <person name="Li D."/>
            <person name="Huang W."/>
            <person name="Wang C."/>
            <person name="Qiu S."/>
        </authorList>
    </citation>
    <scope>NUCLEOTIDE SEQUENCE</scope>
    <source>
        <strain evidence="1">FBKL4.014</strain>
    </source>
</reference>
<dbReference type="Proteomes" id="UP001058650">
    <property type="component" value="Chromosome"/>
</dbReference>
<evidence type="ECO:0000313" key="1">
    <source>
        <dbReference type="EMBL" id="UWE02250.1"/>
    </source>
</evidence>
<keyword evidence="2" id="KW-1185">Reference proteome</keyword>
<gene>
    <name evidence="1" type="ORF">NYR52_08535</name>
</gene>
<protein>
    <submittedName>
        <fullName evidence="1">HEXXH motif-containing putative peptide modification protein</fullName>
    </submittedName>
</protein>
<evidence type="ECO:0000313" key="2">
    <source>
        <dbReference type="Proteomes" id="UP001058650"/>
    </source>
</evidence>
<dbReference type="NCBIfam" id="TIGR04267">
    <property type="entry name" value="mod_HExxH"/>
    <property type="match status" value="1"/>
</dbReference>
<proteinExistence type="predicted"/>